<feature type="domain" description="NodB homology" evidence="2">
    <location>
        <begin position="99"/>
        <end position="186"/>
    </location>
</feature>
<dbReference type="AlphaFoldDB" id="A0ABD5NS72"/>
<dbReference type="InterPro" id="IPR002509">
    <property type="entry name" value="NODB_dom"/>
</dbReference>
<dbReference type="InterPro" id="IPR011330">
    <property type="entry name" value="Glyco_hydro/deAcase_b/a-brl"/>
</dbReference>
<proteinExistence type="predicted"/>
<protein>
    <submittedName>
        <fullName evidence="3">Polysaccharide deacetylase family protein</fullName>
    </submittedName>
</protein>
<evidence type="ECO:0000313" key="4">
    <source>
        <dbReference type="Proteomes" id="UP001595846"/>
    </source>
</evidence>
<accession>A0ABD5NS72</accession>
<feature type="region of interest" description="Disordered" evidence="1">
    <location>
        <begin position="1"/>
        <end position="53"/>
    </location>
</feature>
<dbReference type="Pfam" id="PF01522">
    <property type="entry name" value="Polysacc_deac_1"/>
    <property type="match status" value="1"/>
</dbReference>
<reference evidence="3 4" key="1">
    <citation type="journal article" date="2019" name="Int. J. Syst. Evol. Microbiol.">
        <title>The Global Catalogue of Microorganisms (GCM) 10K type strain sequencing project: providing services to taxonomists for standard genome sequencing and annotation.</title>
        <authorList>
            <consortium name="The Broad Institute Genomics Platform"/>
            <consortium name="The Broad Institute Genome Sequencing Center for Infectious Disease"/>
            <person name="Wu L."/>
            <person name="Ma J."/>
        </authorList>
    </citation>
    <scope>NUCLEOTIDE SEQUENCE [LARGE SCALE GENOMIC DNA]</scope>
    <source>
        <strain evidence="3 4">IBRC-M 10256</strain>
    </source>
</reference>
<keyword evidence="4" id="KW-1185">Reference proteome</keyword>
<feature type="compositionally biased region" description="Basic and acidic residues" evidence="1">
    <location>
        <begin position="8"/>
        <end position="35"/>
    </location>
</feature>
<dbReference type="Gene3D" id="3.20.20.370">
    <property type="entry name" value="Glycoside hydrolase/deacetylase"/>
    <property type="match status" value="1"/>
</dbReference>
<dbReference type="Proteomes" id="UP001595846">
    <property type="component" value="Unassembled WGS sequence"/>
</dbReference>
<name>A0ABD5NS72_9EURY</name>
<dbReference type="SUPFAM" id="SSF88713">
    <property type="entry name" value="Glycoside hydrolase/deacetylase"/>
    <property type="match status" value="1"/>
</dbReference>
<evidence type="ECO:0000313" key="3">
    <source>
        <dbReference type="EMBL" id="MFC3959429.1"/>
    </source>
</evidence>
<dbReference type="PANTHER" id="PTHR47561:SF1">
    <property type="entry name" value="POLYSACCHARIDE DEACETYLASE FAMILY PROTEIN (AFU_ORTHOLOGUE AFUA_6G05030)"/>
    <property type="match status" value="1"/>
</dbReference>
<evidence type="ECO:0000259" key="2">
    <source>
        <dbReference type="Pfam" id="PF01522"/>
    </source>
</evidence>
<dbReference type="PANTHER" id="PTHR47561">
    <property type="entry name" value="POLYSACCHARIDE DEACETYLASE FAMILY PROTEIN (AFU_ORTHOLOGUE AFUA_6G05030)"/>
    <property type="match status" value="1"/>
</dbReference>
<gene>
    <name evidence="3" type="ORF">ACFOUR_13780</name>
</gene>
<dbReference type="GeneID" id="73902052"/>
<comment type="caution">
    <text evidence="3">The sequence shown here is derived from an EMBL/GenBank/DDBJ whole genome shotgun (WGS) entry which is preliminary data.</text>
</comment>
<feature type="region of interest" description="Disordered" evidence="1">
    <location>
        <begin position="332"/>
        <end position="355"/>
    </location>
</feature>
<dbReference type="RefSeq" id="WP_256532945.1">
    <property type="nucleotide sequence ID" value="NZ_CP101824.1"/>
</dbReference>
<evidence type="ECO:0000256" key="1">
    <source>
        <dbReference type="SAM" id="MobiDB-lite"/>
    </source>
</evidence>
<feature type="compositionally biased region" description="Pro residues" evidence="1">
    <location>
        <begin position="346"/>
        <end position="355"/>
    </location>
</feature>
<dbReference type="EMBL" id="JBHSAQ010000013">
    <property type="protein sequence ID" value="MFC3959429.1"/>
    <property type="molecule type" value="Genomic_DNA"/>
</dbReference>
<sequence length="355" mass="40251">MSDGGGHATRDSARATDRTESDRSASAIGRDDSSRTGDATEPGESVEFTYDERSRHAADTSAYACRGVDPAERVACLTLDLENDWYVDEPGYDHLTFAYLDDYVDLIRDLAVPVTFFVVGRTVERYPEVIDRLDRDLDCEFHLHSYRHDTTKSTDFRADVRRGVDAFESHFGYEPMGYRAPQGNIEPGEFTILEDEGFAFDSSVFPSYRPGVYNNLTAPRTPYRPEGTSTLVEMPIGTTASRIPIAHSYLKLLGRPFQRALASASLPSPLLYNTHLQDLYRTRSYETLPRGKRFLFERNIERSTDLLRSTVETLRRRGYSFTRVSLAYETYARHAQRSSPETAPDRPIPAPRSRP</sequence>
<organism evidence="3 4">
    <name type="scientific">Halovivax cerinus</name>
    <dbReference type="NCBI Taxonomy" id="1487865"/>
    <lineage>
        <taxon>Archaea</taxon>
        <taxon>Methanobacteriati</taxon>
        <taxon>Methanobacteriota</taxon>
        <taxon>Stenosarchaea group</taxon>
        <taxon>Halobacteria</taxon>
        <taxon>Halobacteriales</taxon>
        <taxon>Natrialbaceae</taxon>
        <taxon>Halovivax</taxon>
    </lineage>
</organism>